<evidence type="ECO:0000313" key="16">
    <source>
        <dbReference type="Proteomes" id="UP000675881"/>
    </source>
</evidence>
<dbReference type="NCBIfam" id="TIGR01474">
    <property type="entry name" value="ubiA_proteo"/>
    <property type="match status" value="1"/>
</dbReference>
<sequence length="325" mass="35958">MALLIKRPLCNLLLHRLQRPFSVAKVIVDSSPKAIQPYLKTMRADQPIGSWLLFWPSSWSIALATAPGTYPDPYILSLFALGSFVMRGAGCTINDMWDKDIDSKVARTALRPIAAGYISRSDALALLSLQLSAGCSILLQLNYPSILLGASSLLPVVLYPLMKRITYYPQIFLGLTFNWGALLGYCAVNGDINLPVILPLYVAAVSWTVFYDTIYAHQDKYHDLSINIKSTAIKFGNNTKYYLTLFSSFTVFNLLLSAQASSQSWPFYTAIALSALHFGKQISTLDIENPKDCHQKFVSNSKVGLMLFAGAVMGNYFCFPSPAHL</sequence>
<name>A0A0K2TES4_LEPSM</name>
<keyword evidence="5 13" id="KW-0831">Ubiquinone biosynthesis</keyword>
<dbReference type="EMBL" id="HG994582">
    <property type="protein sequence ID" value="CAF2899419.1"/>
    <property type="molecule type" value="Genomic_DNA"/>
</dbReference>
<keyword evidence="13" id="KW-0999">Mitochondrion inner membrane</keyword>
<comment type="subcellular location">
    <subcellularLocation>
        <location evidence="2">Membrane</location>
        <topology evidence="2">Multi-pass membrane protein</topology>
    </subcellularLocation>
    <subcellularLocation>
        <location evidence="13">Mitochondrion inner membrane</location>
        <topology evidence="13">Multi-pass membrane protein</topology>
        <orientation evidence="13">Matrix side</orientation>
    </subcellularLocation>
</comment>
<feature type="transmembrane region" description="Helical" evidence="13">
    <location>
        <begin position="196"/>
        <end position="215"/>
    </location>
</feature>
<dbReference type="GO" id="GO:0008299">
    <property type="term" value="P:isoprenoid biosynthetic process"/>
    <property type="evidence" value="ECO:0007669"/>
    <property type="project" value="UniProtKB-UniRule"/>
</dbReference>
<dbReference type="FunFam" id="1.20.120.1780:FF:000001">
    <property type="entry name" value="4-hydroxybenzoate octaprenyltransferase"/>
    <property type="match status" value="1"/>
</dbReference>
<dbReference type="EMBL" id="HACA01006590">
    <property type="protein sequence ID" value="CDW23951.1"/>
    <property type="molecule type" value="Transcribed_RNA"/>
</dbReference>
<evidence type="ECO:0000256" key="9">
    <source>
        <dbReference type="ARBA" id="ARBA00023229"/>
    </source>
</evidence>
<feature type="transmembrane region" description="Helical" evidence="13">
    <location>
        <begin position="303"/>
        <end position="323"/>
    </location>
</feature>
<evidence type="ECO:0000256" key="6">
    <source>
        <dbReference type="ARBA" id="ARBA00022692"/>
    </source>
</evidence>
<evidence type="ECO:0000256" key="10">
    <source>
        <dbReference type="ARBA" id="ARBA00049890"/>
    </source>
</evidence>
<organism evidence="15">
    <name type="scientific">Lepeophtheirus salmonis</name>
    <name type="common">Salmon louse</name>
    <name type="synonym">Caligus salmonis</name>
    <dbReference type="NCBI Taxonomy" id="72036"/>
    <lineage>
        <taxon>Eukaryota</taxon>
        <taxon>Metazoa</taxon>
        <taxon>Ecdysozoa</taxon>
        <taxon>Arthropoda</taxon>
        <taxon>Crustacea</taxon>
        <taxon>Multicrustacea</taxon>
        <taxon>Hexanauplia</taxon>
        <taxon>Copepoda</taxon>
        <taxon>Siphonostomatoida</taxon>
        <taxon>Caligidae</taxon>
        <taxon>Lepeophtheirus</taxon>
    </lineage>
</organism>
<evidence type="ECO:0000256" key="12">
    <source>
        <dbReference type="ARBA" id="ARBA00051182"/>
    </source>
</evidence>
<dbReference type="FunFam" id="1.10.357.140:FF:000003">
    <property type="entry name" value="4-hydroxybenzoate polyprenyltransferase, mitochondrial"/>
    <property type="match status" value="1"/>
</dbReference>
<dbReference type="AlphaFoldDB" id="A0A0K2TES4"/>
<dbReference type="InterPro" id="IPR044878">
    <property type="entry name" value="UbiA_sf"/>
</dbReference>
<evidence type="ECO:0000256" key="2">
    <source>
        <dbReference type="ARBA" id="ARBA00004141"/>
    </source>
</evidence>
<comment type="function">
    <text evidence="13">Catalyzes the prenylation of para-hydroxybenzoate (PHB) with an all-trans polyprenyl group. Mediates the second step in the final reaction sequence of coenzyme Q (CoQ) biosynthesis, which is the condensation of the polyisoprenoid side chain with PHB, generating the first membrane-bound Q intermediate.</text>
</comment>
<dbReference type="EC" id="2.5.1.39" evidence="13"/>
<comment type="similarity">
    <text evidence="3 13">Belongs to the UbiA prenyltransferase family.</text>
</comment>
<dbReference type="Gene3D" id="1.20.120.1780">
    <property type="entry name" value="UbiA prenyltransferase"/>
    <property type="match status" value="1"/>
</dbReference>
<dbReference type="InterPro" id="IPR000537">
    <property type="entry name" value="UbiA_prenyltransferase"/>
</dbReference>
<evidence type="ECO:0000313" key="14">
    <source>
        <dbReference type="EMBL" id="CAF2899419.1"/>
    </source>
</evidence>
<evidence type="ECO:0000256" key="4">
    <source>
        <dbReference type="ARBA" id="ARBA00022679"/>
    </source>
</evidence>
<reference evidence="15" key="1">
    <citation type="submission" date="2014-05" db="EMBL/GenBank/DDBJ databases">
        <authorList>
            <person name="Chronopoulou M."/>
        </authorList>
    </citation>
    <scope>NUCLEOTIDE SEQUENCE</scope>
    <source>
        <tissue evidence="15">Whole organism</tissue>
    </source>
</reference>
<dbReference type="Proteomes" id="UP000675881">
    <property type="component" value="Chromosome 3"/>
</dbReference>
<comment type="pathway">
    <text evidence="13">Cofactor biosynthesis; ubiquinone biosynthesis.</text>
</comment>
<dbReference type="GO" id="GO:0006744">
    <property type="term" value="P:ubiquinone biosynthetic process"/>
    <property type="evidence" value="ECO:0007669"/>
    <property type="project" value="UniProtKB-UniRule"/>
</dbReference>
<feature type="transmembrane region" description="Helical" evidence="13">
    <location>
        <begin position="145"/>
        <end position="162"/>
    </location>
</feature>
<dbReference type="PROSITE" id="PS00943">
    <property type="entry name" value="UBIA"/>
    <property type="match status" value="1"/>
</dbReference>
<evidence type="ECO:0000256" key="13">
    <source>
        <dbReference type="HAMAP-Rule" id="MF_03189"/>
    </source>
</evidence>
<keyword evidence="16" id="KW-1185">Reference proteome</keyword>
<dbReference type="UniPathway" id="UPA00232"/>
<dbReference type="GO" id="GO:0005743">
    <property type="term" value="C:mitochondrial inner membrane"/>
    <property type="evidence" value="ECO:0007669"/>
    <property type="project" value="UniProtKB-SubCell"/>
</dbReference>
<comment type="catalytic activity">
    <reaction evidence="10">
        <text>all-trans-decaprenyl diphosphate + 4-hydroxybenzoate = 4-hydroxy-3-(all-trans-decaprenyl)benzoate + diphosphate</text>
        <dbReference type="Rhea" id="RHEA:44564"/>
        <dbReference type="ChEBI" id="CHEBI:17879"/>
        <dbReference type="ChEBI" id="CHEBI:33019"/>
        <dbReference type="ChEBI" id="CHEBI:60721"/>
        <dbReference type="ChEBI" id="CHEBI:84503"/>
        <dbReference type="EC" id="2.5.1.39"/>
    </reaction>
    <physiologicalReaction direction="left-to-right" evidence="10">
        <dbReference type="Rhea" id="RHEA:44565"/>
    </physiologicalReaction>
</comment>
<comment type="catalytic activity">
    <reaction evidence="12">
        <text>an all-trans-polyprenyl diphosphate + 4-hydroxybenzoate = a 4-hydroxy-3-(all-trans-polyprenyl)benzoate + diphosphate</text>
        <dbReference type="Rhea" id="RHEA:44504"/>
        <dbReference type="Rhea" id="RHEA-COMP:9514"/>
        <dbReference type="Rhea" id="RHEA-COMP:9564"/>
        <dbReference type="ChEBI" id="CHEBI:17879"/>
        <dbReference type="ChEBI" id="CHEBI:33019"/>
        <dbReference type="ChEBI" id="CHEBI:58914"/>
        <dbReference type="ChEBI" id="CHEBI:78396"/>
        <dbReference type="EC" id="2.5.1.39"/>
    </reaction>
    <physiologicalReaction direction="left-to-right" evidence="12">
        <dbReference type="Rhea" id="RHEA:44505"/>
    </physiologicalReaction>
</comment>
<evidence type="ECO:0000256" key="11">
    <source>
        <dbReference type="ARBA" id="ARBA00050454"/>
    </source>
</evidence>
<proteinExistence type="inferred from homology"/>
<dbReference type="InterPro" id="IPR039653">
    <property type="entry name" value="Prenyltransferase"/>
</dbReference>
<evidence type="ECO:0000256" key="3">
    <source>
        <dbReference type="ARBA" id="ARBA00005985"/>
    </source>
</evidence>
<dbReference type="InterPro" id="IPR030470">
    <property type="entry name" value="UbiA_prenylTrfase_CS"/>
</dbReference>
<keyword evidence="6 13" id="KW-0812">Transmembrane</keyword>
<keyword evidence="9 13" id="KW-0414">Isoprene biosynthesis</keyword>
<dbReference type="HAMAP" id="MF_01635">
    <property type="entry name" value="UbiA"/>
    <property type="match status" value="1"/>
</dbReference>
<dbReference type="CDD" id="cd13959">
    <property type="entry name" value="PT_UbiA_COQ2"/>
    <property type="match status" value="1"/>
</dbReference>
<evidence type="ECO:0000313" key="15">
    <source>
        <dbReference type="EMBL" id="CDW23951.1"/>
    </source>
</evidence>
<dbReference type="Pfam" id="PF01040">
    <property type="entry name" value="UbiA"/>
    <property type="match status" value="1"/>
</dbReference>
<feature type="transmembrane region" description="Helical" evidence="13">
    <location>
        <begin position="171"/>
        <end position="190"/>
    </location>
</feature>
<evidence type="ECO:0000256" key="1">
    <source>
        <dbReference type="ARBA" id="ARBA00001946"/>
    </source>
</evidence>
<dbReference type="InterPro" id="IPR006370">
    <property type="entry name" value="HB_polyprenyltransferase-like"/>
</dbReference>
<keyword evidence="7 13" id="KW-1133">Transmembrane helix</keyword>
<evidence type="ECO:0000256" key="8">
    <source>
        <dbReference type="ARBA" id="ARBA00023136"/>
    </source>
</evidence>
<feature type="transmembrane region" description="Helical" evidence="13">
    <location>
        <begin position="48"/>
        <end position="68"/>
    </location>
</feature>
<evidence type="ECO:0000256" key="5">
    <source>
        <dbReference type="ARBA" id="ARBA00022688"/>
    </source>
</evidence>
<gene>
    <name evidence="14" type="ORF">LSAA_7792</name>
</gene>
<comment type="cofactor">
    <cofactor evidence="1 13">
        <name>Mg(2+)</name>
        <dbReference type="ChEBI" id="CHEBI:18420"/>
    </cofactor>
</comment>
<dbReference type="GO" id="GO:0008412">
    <property type="term" value="F:4-hydroxybenzoate polyprenyltransferase activity"/>
    <property type="evidence" value="ECO:0007669"/>
    <property type="project" value="UniProtKB-EC"/>
</dbReference>
<reference evidence="14" key="2">
    <citation type="submission" date="2021-02" db="EMBL/GenBank/DDBJ databases">
        <authorList>
            <person name="Bekaert M."/>
        </authorList>
    </citation>
    <scope>NUCLEOTIDE SEQUENCE</scope>
    <source>
        <strain evidence="14">IoA-00</strain>
    </source>
</reference>
<dbReference type="PANTHER" id="PTHR11048:SF28">
    <property type="entry name" value="4-HYDROXYBENZOATE POLYPRENYLTRANSFERASE, MITOCHONDRIAL"/>
    <property type="match status" value="1"/>
</dbReference>
<protein>
    <recommendedName>
        <fullName evidence="13">4-hydroxybenzoate polyprenyltransferase, mitochondrial</fullName>
        <shortName evidence="13">4-HB polyprenyltransferase</shortName>
        <ecNumber evidence="13">2.5.1.39</ecNumber>
    </recommendedName>
    <alternativeName>
        <fullName evidence="13">Para-hydroxybenzoate--polyprenyltransferase</fullName>
        <shortName evidence="13">PHB:PPT</shortName>
        <shortName evidence="13">PHB:polyprenyltransferase</shortName>
    </alternativeName>
</protein>
<dbReference type="OrthoDB" id="18170at2759"/>
<dbReference type="PANTHER" id="PTHR11048">
    <property type="entry name" value="PRENYLTRANSFERASES"/>
    <property type="match status" value="1"/>
</dbReference>
<evidence type="ECO:0000256" key="7">
    <source>
        <dbReference type="ARBA" id="ARBA00022989"/>
    </source>
</evidence>
<keyword evidence="13" id="KW-0496">Mitochondrion</keyword>
<comment type="catalytic activity">
    <reaction evidence="11">
        <text>all-trans-nonaprenyl diphosphate + 4-hydroxybenzoate = 4-hydroxy-3-(all-trans-nonaprenyl)benzoate + diphosphate</text>
        <dbReference type="Rhea" id="RHEA:17709"/>
        <dbReference type="ChEBI" id="CHEBI:17879"/>
        <dbReference type="ChEBI" id="CHEBI:33019"/>
        <dbReference type="ChEBI" id="CHEBI:58391"/>
        <dbReference type="ChEBI" id="CHEBI:84502"/>
        <dbReference type="EC" id="2.5.1.39"/>
    </reaction>
    <physiologicalReaction direction="left-to-right" evidence="11">
        <dbReference type="Rhea" id="RHEA:17710"/>
    </physiologicalReaction>
</comment>
<dbReference type="Gene3D" id="1.10.357.140">
    <property type="entry name" value="UbiA prenyltransferase"/>
    <property type="match status" value="1"/>
</dbReference>
<keyword evidence="4 13" id="KW-0808">Transferase</keyword>
<accession>A0A0K2TES4</accession>
<keyword evidence="8 13" id="KW-0472">Membrane</keyword>